<dbReference type="Pfam" id="PF11720">
    <property type="entry name" value="Inhibitor_I78"/>
    <property type="match status" value="1"/>
</dbReference>
<evidence type="ECO:0000313" key="2">
    <source>
        <dbReference type="EMBL" id="MDP5306371.1"/>
    </source>
</evidence>
<protein>
    <submittedName>
        <fullName evidence="2">I78 family peptidase inhibitor</fullName>
    </submittedName>
</protein>
<organism evidence="2 3">
    <name type="scientific">Paracoccus spongiarum</name>
    <dbReference type="NCBI Taxonomy" id="3064387"/>
    <lineage>
        <taxon>Bacteria</taxon>
        <taxon>Pseudomonadati</taxon>
        <taxon>Pseudomonadota</taxon>
        <taxon>Alphaproteobacteria</taxon>
        <taxon>Rhodobacterales</taxon>
        <taxon>Paracoccaceae</taxon>
        <taxon>Paracoccus</taxon>
    </lineage>
</organism>
<dbReference type="RefSeq" id="WP_305962221.1">
    <property type="nucleotide sequence ID" value="NZ_JAVAMQ010000003.1"/>
</dbReference>
<proteinExistence type="predicted"/>
<dbReference type="Gene3D" id="3.30.10.10">
    <property type="entry name" value="Trypsin Inhibitor V, subunit A"/>
    <property type="match status" value="1"/>
</dbReference>
<dbReference type="EMBL" id="JAVAMQ010000003">
    <property type="protein sequence ID" value="MDP5306371.1"/>
    <property type="molecule type" value="Genomic_DNA"/>
</dbReference>
<evidence type="ECO:0000313" key="3">
    <source>
        <dbReference type="Proteomes" id="UP001224997"/>
    </source>
</evidence>
<dbReference type="InterPro" id="IPR021719">
    <property type="entry name" value="Prot_inh_I78"/>
</dbReference>
<feature type="signal peptide" evidence="1">
    <location>
        <begin position="1"/>
        <end position="25"/>
    </location>
</feature>
<reference evidence="2 3" key="1">
    <citation type="submission" date="2023-08" db="EMBL/GenBank/DDBJ databases">
        <authorList>
            <person name="Park J.-S."/>
        </authorList>
    </citation>
    <scope>NUCLEOTIDE SEQUENCE [LARGE SCALE GENOMIC DNA]</scope>
    <source>
        <strain evidence="2 3">2205BS29-5</strain>
    </source>
</reference>
<keyword evidence="1" id="KW-0732">Signal</keyword>
<keyword evidence="3" id="KW-1185">Reference proteome</keyword>
<name>A0ABT9J987_9RHOB</name>
<sequence length="93" mass="9751">MPVPYVPVRLAAAVAVALGVAACQADPGAIPAPRCSMAQHQPLIGQNIGAVTLPARLPQRIISPGDQITEDFNPDRLNIFVDPKGWIARVSCG</sequence>
<accession>A0ABT9J987</accession>
<comment type="caution">
    <text evidence="2">The sequence shown here is derived from an EMBL/GenBank/DDBJ whole genome shotgun (WGS) entry which is preliminary data.</text>
</comment>
<feature type="chain" id="PRO_5047374648" evidence="1">
    <location>
        <begin position="26"/>
        <end position="93"/>
    </location>
</feature>
<dbReference type="Proteomes" id="UP001224997">
    <property type="component" value="Unassembled WGS sequence"/>
</dbReference>
<gene>
    <name evidence="2" type="ORF">Q5Y72_04620</name>
</gene>
<evidence type="ECO:0000256" key="1">
    <source>
        <dbReference type="SAM" id="SignalP"/>
    </source>
</evidence>